<sequence length="198" mass="21997">MLRLLFRVIIPDGTITVSVPNLLICDESLLHPQQTGWQRWDEKKAGGHLLKGRNFDDPGSSGSTTLTRQAAKAPQRASRRSGIGRRGNVSGRQAIARSWYRVWYGSPAGWAHKQSTEEYGVVEVYKLGPSARRLTPAPGGYRHRRCRLPPEYHNHAVPGPQQKPRRQNGHQALVQSCAGSVDAFRARVQAPDKLHSAP</sequence>
<dbReference type="EMBL" id="JABSTV010001248">
    <property type="protein sequence ID" value="KAH7969737.1"/>
    <property type="molecule type" value="Genomic_DNA"/>
</dbReference>
<gene>
    <name evidence="2" type="ORF">HPB52_021705</name>
</gene>
<reference evidence="2" key="2">
    <citation type="submission" date="2021-09" db="EMBL/GenBank/DDBJ databases">
        <authorList>
            <person name="Jia N."/>
            <person name="Wang J."/>
            <person name="Shi W."/>
            <person name="Du L."/>
            <person name="Sun Y."/>
            <person name="Zhan W."/>
            <person name="Jiang J."/>
            <person name="Wang Q."/>
            <person name="Zhang B."/>
            <person name="Ji P."/>
            <person name="Sakyi L.B."/>
            <person name="Cui X."/>
            <person name="Yuan T."/>
            <person name="Jiang B."/>
            <person name="Yang W."/>
            <person name="Lam T.T.-Y."/>
            <person name="Chang Q."/>
            <person name="Ding S."/>
            <person name="Wang X."/>
            <person name="Zhu J."/>
            <person name="Ruan X."/>
            <person name="Zhao L."/>
            <person name="Wei J."/>
            <person name="Que T."/>
            <person name="Du C."/>
            <person name="Cheng J."/>
            <person name="Dai P."/>
            <person name="Han X."/>
            <person name="Huang E."/>
            <person name="Gao Y."/>
            <person name="Liu J."/>
            <person name="Shao H."/>
            <person name="Ye R."/>
            <person name="Li L."/>
            <person name="Wei W."/>
            <person name="Wang X."/>
            <person name="Wang C."/>
            <person name="Huo Q."/>
            <person name="Li W."/>
            <person name="Guo W."/>
            <person name="Chen H."/>
            <person name="Chen S."/>
            <person name="Zhou L."/>
            <person name="Zhou L."/>
            <person name="Ni X."/>
            <person name="Tian J."/>
            <person name="Zhou Y."/>
            <person name="Sheng Y."/>
            <person name="Liu T."/>
            <person name="Pan Y."/>
            <person name="Xia L."/>
            <person name="Li J."/>
            <person name="Zhao F."/>
            <person name="Cao W."/>
        </authorList>
    </citation>
    <scope>NUCLEOTIDE SEQUENCE</scope>
    <source>
        <strain evidence="2">Rsan-2018</strain>
        <tissue evidence="2">Larvae</tissue>
    </source>
</reference>
<name>A0A9D4T4F4_RHISA</name>
<dbReference type="AlphaFoldDB" id="A0A9D4T4F4"/>
<reference evidence="2" key="1">
    <citation type="journal article" date="2020" name="Cell">
        <title>Large-Scale Comparative Analyses of Tick Genomes Elucidate Their Genetic Diversity and Vector Capacities.</title>
        <authorList>
            <consortium name="Tick Genome and Microbiome Consortium (TIGMIC)"/>
            <person name="Jia N."/>
            <person name="Wang J."/>
            <person name="Shi W."/>
            <person name="Du L."/>
            <person name="Sun Y."/>
            <person name="Zhan W."/>
            <person name="Jiang J.F."/>
            <person name="Wang Q."/>
            <person name="Zhang B."/>
            <person name="Ji P."/>
            <person name="Bell-Sakyi L."/>
            <person name="Cui X.M."/>
            <person name="Yuan T.T."/>
            <person name="Jiang B.G."/>
            <person name="Yang W.F."/>
            <person name="Lam T.T."/>
            <person name="Chang Q.C."/>
            <person name="Ding S.J."/>
            <person name="Wang X.J."/>
            <person name="Zhu J.G."/>
            <person name="Ruan X.D."/>
            <person name="Zhao L."/>
            <person name="Wei J.T."/>
            <person name="Ye R.Z."/>
            <person name="Que T.C."/>
            <person name="Du C.H."/>
            <person name="Zhou Y.H."/>
            <person name="Cheng J.X."/>
            <person name="Dai P.F."/>
            <person name="Guo W.B."/>
            <person name="Han X.H."/>
            <person name="Huang E.J."/>
            <person name="Li L.F."/>
            <person name="Wei W."/>
            <person name="Gao Y.C."/>
            <person name="Liu J.Z."/>
            <person name="Shao H.Z."/>
            <person name="Wang X."/>
            <person name="Wang C.C."/>
            <person name="Yang T.C."/>
            <person name="Huo Q.B."/>
            <person name="Li W."/>
            <person name="Chen H.Y."/>
            <person name="Chen S.E."/>
            <person name="Zhou L.G."/>
            <person name="Ni X.B."/>
            <person name="Tian J.H."/>
            <person name="Sheng Y."/>
            <person name="Liu T."/>
            <person name="Pan Y.S."/>
            <person name="Xia L.Y."/>
            <person name="Li J."/>
            <person name="Zhao F."/>
            <person name="Cao W.C."/>
        </authorList>
    </citation>
    <scope>NUCLEOTIDE SEQUENCE</scope>
    <source>
        <strain evidence="2">Rsan-2018</strain>
    </source>
</reference>
<accession>A0A9D4T4F4</accession>
<keyword evidence="3" id="KW-1185">Reference proteome</keyword>
<organism evidence="2 3">
    <name type="scientific">Rhipicephalus sanguineus</name>
    <name type="common">Brown dog tick</name>
    <name type="synonym">Ixodes sanguineus</name>
    <dbReference type="NCBI Taxonomy" id="34632"/>
    <lineage>
        <taxon>Eukaryota</taxon>
        <taxon>Metazoa</taxon>
        <taxon>Ecdysozoa</taxon>
        <taxon>Arthropoda</taxon>
        <taxon>Chelicerata</taxon>
        <taxon>Arachnida</taxon>
        <taxon>Acari</taxon>
        <taxon>Parasitiformes</taxon>
        <taxon>Ixodida</taxon>
        <taxon>Ixodoidea</taxon>
        <taxon>Ixodidae</taxon>
        <taxon>Rhipicephalinae</taxon>
        <taxon>Rhipicephalus</taxon>
        <taxon>Rhipicephalus</taxon>
    </lineage>
</organism>
<evidence type="ECO:0000256" key="1">
    <source>
        <dbReference type="SAM" id="MobiDB-lite"/>
    </source>
</evidence>
<evidence type="ECO:0000313" key="2">
    <source>
        <dbReference type="EMBL" id="KAH7969737.1"/>
    </source>
</evidence>
<proteinExistence type="predicted"/>
<protein>
    <submittedName>
        <fullName evidence="2">Uncharacterized protein</fullName>
    </submittedName>
</protein>
<comment type="caution">
    <text evidence="2">The sequence shown here is derived from an EMBL/GenBank/DDBJ whole genome shotgun (WGS) entry which is preliminary data.</text>
</comment>
<evidence type="ECO:0000313" key="3">
    <source>
        <dbReference type="Proteomes" id="UP000821837"/>
    </source>
</evidence>
<feature type="region of interest" description="Disordered" evidence="1">
    <location>
        <begin position="52"/>
        <end position="89"/>
    </location>
</feature>
<dbReference type="Proteomes" id="UP000821837">
    <property type="component" value="Unassembled WGS sequence"/>
</dbReference>